<name>A0ACB0LC72_TRIPR</name>
<comment type="caution">
    <text evidence="1">The sequence shown here is derived from an EMBL/GenBank/DDBJ whole genome shotgun (WGS) entry which is preliminary data.</text>
</comment>
<dbReference type="Proteomes" id="UP001177021">
    <property type="component" value="Unassembled WGS sequence"/>
</dbReference>
<dbReference type="EMBL" id="CASHSV030000513">
    <property type="protein sequence ID" value="CAJ2667117.1"/>
    <property type="molecule type" value="Genomic_DNA"/>
</dbReference>
<protein>
    <submittedName>
        <fullName evidence="1">Uncharacterized protein</fullName>
    </submittedName>
</protein>
<evidence type="ECO:0000313" key="2">
    <source>
        <dbReference type="Proteomes" id="UP001177021"/>
    </source>
</evidence>
<keyword evidence="2" id="KW-1185">Reference proteome</keyword>
<accession>A0ACB0LC72</accession>
<gene>
    <name evidence="1" type="ORF">MILVUS5_LOCUS31815</name>
</gene>
<evidence type="ECO:0000313" key="1">
    <source>
        <dbReference type="EMBL" id="CAJ2667117.1"/>
    </source>
</evidence>
<sequence length="1060" mass="121016">MASVAHKFLYDVFLSFRGEDTRHCFTGNLWKALNHNGLRTFMDDEELRKGDEITKSLLQAIEDSKIAIVVLSENYASSSFCLEELSKILDSMKDKADCSILPIFYNVDPSDIRKLQKTYGEAMAKHMANSNPNLDKWKASLDQVASLCGSHYKKGDMYEHVFIGKIVEEVLKKITLGITLHVGDYLVGLEPQKQRLISLLNVGSDDTVHMVGIHGIGGIGKTTLALEVYNSTVHQFQCSCFLKVRENYHKNGLVLQKILLSQIVEKNIEINSVEEGISILQKILSKNKVLLLLDDVDNEKQLQAIAGKPNWFGLGSRVIITTRNQRLLTLHGVEAEHTYEVKELNDKDAFELVRWNAFKNEKTDRVFSGYAHVLDRAVAYASGLPLALEVIGSHFSNRTIEECKCALDQCERVLDEKIQMTLQLSFDDLKKEEKIVFLDIACCLKGYKLTTVEQILRAHHGYSIRNHINVLVEKSLIKISEFGNVTLHDLIEDMGKDIVRQESPNPGERSRLWDSDDIEEVLEENKEASKIGIIYVNNWIKDKQDGKAFNKMENLKTLLIDKRGHFYGSLKHLPNSLRVLDCRSSYFTIQAKFQNMRVLNFDCKGGVLEIHDLANLPNLEEISIENGHCDFTIAYKSVCFLSKLKILRIIRCRDIKSVPPLDCPSLIELDLSYCANLESFPLTVNGFRGQLKILRLINCSKIKIIPLIMLDSLEELNLRGCTNLKTIPPLKLASFEELDLSDCTSLESFPHVVDGFLGKLKTLLLTNCHNLKSIPPIKLDSLEKVDFSNCHLLERYSNLGNLNLSKRDAVLSMNPTPSSRVEYICHENCKVSLDYLSDRLLMFANVKELHLTKNRITVLPKSIKEFKFLSRLILDDCKELQEIQEIPPSLKSLSALNCQALTSSCKTKLLNQKLHEAGNTWFRLPRAKIPEWFDQQWSEGLLISFWFRNKFPTIILCVVSPLTWNDGPHSARVIINGNTFFIMHGLNIRSSSTRDTYHLNLFHLLMENFNDKMDNALFENKWNYAEVDFGFPFMYSGIHVLKDKSSMEDIQFFNPEIELY</sequence>
<proteinExistence type="predicted"/>
<reference evidence="1" key="1">
    <citation type="submission" date="2023-10" db="EMBL/GenBank/DDBJ databases">
        <authorList>
            <person name="Rodriguez Cubillos JULIANA M."/>
            <person name="De Vega J."/>
        </authorList>
    </citation>
    <scope>NUCLEOTIDE SEQUENCE</scope>
</reference>
<organism evidence="1 2">
    <name type="scientific">Trifolium pratense</name>
    <name type="common">Red clover</name>
    <dbReference type="NCBI Taxonomy" id="57577"/>
    <lineage>
        <taxon>Eukaryota</taxon>
        <taxon>Viridiplantae</taxon>
        <taxon>Streptophyta</taxon>
        <taxon>Embryophyta</taxon>
        <taxon>Tracheophyta</taxon>
        <taxon>Spermatophyta</taxon>
        <taxon>Magnoliopsida</taxon>
        <taxon>eudicotyledons</taxon>
        <taxon>Gunneridae</taxon>
        <taxon>Pentapetalae</taxon>
        <taxon>rosids</taxon>
        <taxon>fabids</taxon>
        <taxon>Fabales</taxon>
        <taxon>Fabaceae</taxon>
        <taxon>Papilionoideae</taxon>
        <taxon>50 kb inversion clade</taxon>
        <taxon>NPAAA clade</taxon>
        <taxon>Hologalegina</taxon>
        <taxon>IRL clade</taxon>
        <taxon>Trifolieae</taxon>
        <taxon>Trifolium</taxon>
    </lineage>
</organism>